<dbReference type="Pfam" id="PF08305">
    <property type="entry name" value="NPCBM"/>
    <property type="match status" value="1"/>
</dbReference>
<dbReference type="RefSeq" id="WP_188118361.1">
    <property type="nucleotide sequence ID" value="NZ_FQZP01000008.1"/>
</dbReference>
<dbReference type="AlphaFoldDB" id="A0A1M6DPB6"/>
<sequence length="263" mass="28844">MKIKSFVSGFLCACFLITGLYAFADSGFVRQVTAIVGGVDIVLDGVKLFPRDADGRPVPPLIIDGTTYVPIRYLTVVMNKKMTRDGNTLYFGNEQKINAIFLSELTPALKSENWNQYGMMGGWVKTVYDDKHARTSYSKAGTMRIAGKEYLSVSTILNDGLSTTWGIYTLGGRYARITGYFGIDDASTGTKCTGELEIIGDGVTLKKITHYKGIVPEYFDVDIKGVDLLTIKVSGASITEIVNGQILPTQQTVCDVLDIKLHY</sequence>
<evidence type="ECO:0000256" key="1">
    <source>
        <dbReference type="SAM" id="SignalP"/>
    </source>
</evidence>
<keyword evidence="1" id="KW-0732">Signal</keyword>
<dbReference type="Gene3D" id="2.60.120.1060">
    <property type="entry name" value="NPCBM/NEW2 domain"/>
    <property type="match status" value="1"/>
</dbReference>
<dbReference type="InterPro" id="IPR038637">
    <property type="entry name" value="NPCBM_sf"/>
</dbReference>
<name>A0A1M6DPB6_9FIRM</name>
<evidence type="ECO:0000259" key="2">
    <source>
        <dbReference type="Pfam" id="PF08305"/>
    </source>
</evidence>
<keyword evidence="4" id="KW-1185">Reference proteome</keyword>
<dbReference type="InterPro" id="IPR008979">
    <property type="entry name" value="Galactose-bd-like_sf"/>
</dbReference>
<dbReference type="EMBL" id="FQZP01000008">
    <property type="protein sequence ID" value="SHI75032.1"/>
    <property type="molecule type" value="Genomic_DNA"/>
</dbReference>
<proteinExistence type="predicted"/>
<feature type="domain" description="Glycosyl hydrolase family 98 putative carbohydrate-binding module" evidence="2">
    <location>
        <begin position="166"/>
        <end position="236"/>
    </location>
</feature>
<evidence type="ECO:0000313" key="3">
    <source>
        <dbReference type="EMBL" id="SHI75032.1"/>
    </source>
</evidence>
<protein>
    <submittedName>
        <fullName evidence="3">NPCBM/NEW2 domain-containing protein</fullName>
    </submittedName>
</protein>
<organism evidence="3 4">
    <name type="scientific">Thermoclostridium caenicola</name>
    <dbReference type="NCBI Taxonomy" id="659425"/>
    <lineage>
        <taxon>Bacteria</taxon>
        <taxon>Bacillati</taxon>
        <taxon>Bacillota</taxon>
        <taxon>Clostridia</taxon>
        <taxon>Eubacteriales</taxon>
        <taxon>Oscillospiraceae</taxon>
        <taxon>Thermoclostridium</taxon>
    </lineage>
</organism>
<feature type="signal peptide" evidence="1">
    <location>
        <begin position="1"/>
        <end position="24"/>
    </location>
</feature>
<evidence type="ECO:0000313" key="4">
    <source>
        <dbReference type="Proteomes" id="UP000324781"/>
    </source>
</evidence>
<reference evidence="3 4" key="1">
    <citation type="submission" date="2016-11" db="EMBL/GenBank/DDBJ databases">
        <authorList>
            <person name="Varghese N."/>
            <person name="Submissions S."/>
        </authorList>
    </citation>
    <scope>NUCLEOTIDE SEQUENCE [LARGE SCALE GENOMIC DNA]</scope>
    <source>
        <strain evidence="3 4">DSM 19027</strain>
    </source>
</reference>
<dbReference type="InterPro" id="IPR013222">
    <property type="entry name" value="Glyco_hyd_98_carb-bd"/>
</dbReference>
<gene>
    <name evidence="3" type="ORF">SAMN05444373_100850</name>
</gene>
<dbReference type="SUPFAM" id="SSF49785">
    <property type="entry name" value="Galactose-binding domain-like"/>
    <property type="match status" value="1"/>
</dbReference>
<dbReference type="Proteomes" id="UP000324781">
    <property type="component" value="Unassembled WGS sequence"/>
</dbReference>
<feature type="chain" id="PRO_5012974521" evidence="1">
    <location>
        <begin position="25"/>
        <end position="263"/>
    </location>
</feature>
<accession>A0A1M6DPB6</accession>